<dbReference type="GO" id="GO:0005524">
    <property type="term" value="F:ATP binding"/>
    <property type="evidence" value="ECO:0007669"/>
    <property type="project" value="UniProtKB-KW"/>
</dbReference>
<keyword evidence="5" id="KW-0067">ATP-binding</keyword>
<dbReference type="SUPFAM" id="SSF52540">
    <property type="entry name" value="P-loop containing nucleoside triphosphate hydrolases"/>
    <property type="match status" value="1"/>
</dbReference>
<dbReference type="EMBL" id="CP042906">
    <property type="protein sequence ID" value="QEX17692.1"/>
    <property type="molecule type" value="Genomic_DNA"/>
</dbReference>
<dbReference type="Gene3D" id="3.40.50.300">
    <property type="entry name" value="P-loop containing nucleotide triphosphate hydrolases"/>
    <property type="match status" value="1"/>
</dbReference>
<proteinExistence type="predicted"/>
<protein>
    <recommendedName>
        <fullName evidence="8">ATPase AAA-type core domain-containing protein</fullName>
    </recommendedName>
</protein>
<dbReference type="InterPro" id="IPR050107">
    <property type="entry name" value="ABC_carbohydrate_import_ATPase"/>
</dbReference>
<keyword evidence="3" id="KW-0677">Repeat</keyword>
<dbReference type="PANTHER" id="PTHR43790">
    <property type="entry name" value="CARBOHYDRATE TRANSPORT ATP-BINDING PROTEIN MG119-RELATED"/>
    <property type="match status" value="1"/>
</dbReference>
<keyword evidence="4" id="KW-0547">Nucleotide-binding</keyword>
<dbReference type="KEGG" id="htq:FRZ44_29950"/>
<reference evidence="6 7" key="1">
    <citation type="submission" date="2019-08" db="EMBL/GenBank/DDBJ databases">
        <title>Hyperibacter terrae gen. nov., sp. nov. and Hyperibacter viscosus sp. nov., two new members in the family Rhodospirillaceae isolated from the rhizosphere of Hypericum perforatum.</title>
        <authorList>
            <person name="Noviana Z."/>
        </authorList>
    </citation>
    <scope>NUCLEOTIDE SEQUENCE [LARGE SCALE GENOMIC DNA]</scope>
    <source>
        <strain evidence="6 7">R5913</strain>
    </source>
</reference>
<evidence type="ECO:0000313" key="6">
    <source>
        <dbReference type="EMBL" id="QEX17692.1"/>
    </source>
</evidence>
<accession>A0A5J6MJF1</accession>
<sequence>MVARLLAQAPSVVIFDEPTRGVDGGAIPQIHAAIGALAAQGKAMVVISSYLPEILSVSDRILIARGGRIVEEMPASEATEEKIMDAAIH</sequence>
<evidence type="ECO:0000313" key="7">
    <source>
        <dbReference type="Proteomes" id="UP000326202"/>
    </source>
</evidence>
<keyword evidence="1" id="KW-0813">Transport</keyword>
<dbReference type="Proteomes" id="UP000326202">
    <property type="component" value="Chromosome"/>
</dbReference>
<evidence type="ECO:0008006" key="8">
    <source>
        <dbReference type="Google" id="ProtNLM"/>
    </source>
</evidence>
<dbReference type="InterPro" id="IPR027417">
    <property type="entry name" value="P-loop_NTPase"/>
</dbReference>
<evidence type="ECO:0000256" key="2">
    <source>
        <dbReference type="ARBA" id="ARBA00022597"/>
    </source>
</evidence>
<keyword evidence="7" id="KW-1185">Reference proteome</keyword>
<evidence type="ECO:0000256" key="1">
    <source>
        <dbReference type="ARBA" id="ARBA00022448"/>
    </source>
</evidence>
<organism evidence="6 7">
    <name type="scientific">Hypericibacter terrae</name>
    <dbReference type="NCBI Taxonomy" id="2602015"/>
    <lineage>
        <taxon>Bacteria</taxon>
        <taxon>Pseudomonadati</taxon>
        <taxon>Pseudomonadota</taxon>
        <taxon>Alphaproteobacteria</taxon>
        <taxon>Rhodospirillales</taxon>
        <taxon>Dongiaceae</taxon>
        <taxon>Hypericibacter</taxon>
    </lineage>
</organism>
<name>A0A5J6MJF1_9PROT</name>
<evidence type="ECO:0000256" key="3">
    <source>
        <dbReference type="ARBA" id="ARBA00022737"/>
    </source>
</evidence>
<dbReference type="PANTHER" id="PTHR43790:SF9">
    <property type="entry name" value="GALACTOFURANOSE TRANSPORTER ATP-BINDING PROTEIN YTFR"/>
    <property type="match status" value="1"/>
</dbReference>
<evidence type="ECO:0000256" key="5">
    <source>
        <dbReference type="ARBA" id="ARBA00022840"/>
    </source>
</evidence>
<dbReference type="AlphaFoldDB" id="A0A5J6MJF1"/>
<evidence type="ECO:0000256" key="4">
    <source>
        <dbReference type="ARBA" id="ARBA00022741"/>
    </source>
</evidence>
<keyword evidence="2" id="KW-0762">Sugar transport</keyword>
<gene>
    <name evidence="6" type="ORF">FRZ44_29950</name>
</gene>